<gene>
    <name evidence="2" type="ORF">MERR_LOCUS13408</name>
</gene>
<dbReference type="SUPFAM" id="SSF53098">
    <property type="entry name" value="Ribonuclease H-like"/>
    <property type="match status" value="1"/>
</dbReference>
<sequence length="259" mass="29056">MKHLFFHCKFAKAVWNLAPISIPLDSSHFQSFLSTLSISKTWTCLPPTGVSNGPLFPWVCWTIRKTRNYCLFEERQFSPEETISKAIKEAREWQQAQHPTKTIQRRSNLSYPSVTNPNVITCFADGAWCKDACIGGAGWIFIGNEGTELHRGQAAERFVSSPLMAEAMAIRSALNYALDHGIANLKLHSDAQDLIRVINTQEQSKEIYGLLFDIFTLASMFESISFHFIPRSKNLLADSLAKNAKEILVASMPDMGPTV</sequence>
<dbReference type="GO" id="GO:0004523">
    <property type="term" value="F:RNA-DNA hybrid ribonuclease activity"/>
    <property type="evidence" value="ECO:0007669"/>
    <property type="project" value="InterPro"/>
</dbReference>
<dbReference type="AlphaFoldDB" id="A0A6D2IM11"/>
<evidence type="ECO:0000313" key="2">
    <source>
        <dbReference type="EMBL" id="CAA7026173.1"/>
    </source>
</evidence>
<dbReference type="InterPro" id="IPR036397">
    <property type="entry name" value="RNaseH_sf"/>
</dbReference>
<evidence type="ECO:0000259" key="1">
    <source>
        <dbReference type="Pfam" id="PF13456"/>
    </source>
</evidence>
<dbReference type="GO" id="GO:0003676">
    <property type="term" value="F:nucleic acid binding"/>
    <property type="evidence" value="ECO:0007669"/>
    <property type="project" value="InterPro"/>
</dbReference>
<proteinExistence type="predicted"/>
<dbReference type="PANTHER" id="PTHR47074">
    <property type="entry name" value="BNAC02G40300D PROTEIN"/>
    <property type="match status" value="1"/>
</dbReference>
<dbReference type="PANTHER" id="PTHR47074:SF49">
    <property type="entry name" value="POLYNUCLEOTIDYL TRANSFERASE, RIBONUCLEASE H-LIKE SUPERFAMILY PROTEIN"/>
    <property type="match status" value="1"/>
</dbReference>
<dbReference type="CDD" id="cd06222">
    <property type="entry name" value="RNase_H_like"/>
    <property type="match status" value="1"/>
</dbReference>
<dbReference type="InterPro" id="IPR052929">
    <property type="entry name" value="RNase_H-like_EbsB-rel"/>
</dbReference>
<name>A0A6D2IM11_9BRAS</name>
<dbReference type="EMBL" id="CACVBM020001050">
    <property type="protein sequence ID" value="CAA7026173.1"/>
    <property type="molecule type" value="Genomic_DNA"/>
</dbReference>
<dbReference type="OrthoDB" id="997105at2759"/>
<dbReference type="InterPro" id="IPR002156">
    <property type="entry name" value="RNaseH_domain"/>
</dbReference>
<accession>A0A6D2IM11</accession>
<dbReference type="Gene3D" id="3.30.420.10">
    <property type="entry name" value="Ribonuclease H-like superfamily/Ribonuclease H"/>
    <property type="match status" value="1"/>
</dbReference>
<dbReference type="InterPro" id="IPR044730">
    <property type="entry name" value="RNase_H-like_dom_plant"/>
</dbReference>
<feature type="domain" description="RNase H type-1" evidence="1">
    <location>
        <begin position="124"/>
        <end position="244"/>
    </location>
</feature>
<comment type="caution">
    <text evidence="2">The sequence shown here is derived from an EMBL/GenBank/DDBJ whole genome shotgun (WGS) entry which is preliminary data.</text>
</comment>
<dbReference type="InterPro" id="IPR012337">
    <property type="entry name" value="RNaseH-like_sf"/>
</dbReference>
<keyword evidence="3" id="KW-1185">Reference proteome</keyword>
<reference evidence="2" key="1">
    <citation type="submission" date="2020-01" db="EMBL/GenBank/DDBJ databases">
        <authorList>
            <person name="Mishra B."/>
        </authorList>
    </citation>
    <scope>NUCLEOTIDE SEQUENCE [LARGE SCALE GENOMIC DNA]</scope>
</reference>
<dbReference type="Proteomes" id="UP000467841">
    <property type="component" value="Unassembled WGS sequence"/>
</dbReference>
<protein>
    <recommendedName>
        <fullName evidence="1">RNase H type-1 domain-containing protein</fullName>
    </recommendedName>
</protein>
<dbReference type="Pfam" id="PF13456">
    <property type="entry name" value="RVT_3"/>
    <property type="match status" value="1"/>
</dbReference>
<organism evidence="2 3">
    <name type="scientific">Microthlaspi erraticum</name>
    <dbReference type="NCBI Taxonomy" id="1685480"/>
    <lineage>
        <taxon>Eukaryota</taxon>
        <taxon>Viridiplantae</taxon>
        <taxon>Streptophyta</taxon>
        <taxon>Embryophyta</taxon>
        <taxon>Tracheophyta</taxon>
        <taxon>Spermatophyta</taxon>
        <taxon>Magnoliopsida</taxon>
        <taxon>eudicotyledons</taxon>
        <taxon>Gunneridae</taxon>
        <taxon>Pentapetalae</taxon>
        <taxon>rosids</taxon>
        <taxon>malvids</taxon>
        <taxon>Brassicales</taxon>
        <taxon>Brassicaceae</taxon>
        <taxon>Coluteocarpeae</taxon>
        <taxon>Microthlaspi</taxon>
    </lineage>
</organism>
<evidence type="ECO:0000313" key="3">
    <source>
        <dbReference type="Proteomes" id="UP000467841"/>
    </source>
</evidence>